<dbReference type="EMBL" id="MT630650">
    <property type="protein sequence ID" value="QNO41540.1"/>
    <property type="molecule type" value="Genomic_DNA"/>
</dbReference>
<evidence type="ECO:0000313" key="10">
    <source>
        <dbReference type="EMBL" id="QNO43134.1"/>
    </source>
</evidence>
<evidence type="ECO:0000313" key="7">
    <source>
        <dbReference type="EMBL" id="QNO42695.1"/>
    </source>
</evidence>
<dbReference type="AlphaFoldDB" id="A0A7G9Y550"/>
<dbReference type="EMBL" id="MT630785">
    <property type="protein sequence ID" value="QNO43007.1"/>
    <property type="molecule type" value="Genomic_DNA"/>
</dbReference>
<protein>
    <recommendedName>
        <fullName evidence="2">Terminase large subunit gp17-like C-terminal domain-containing protein</fullName>
    </recommendedName>
</protein>
<evidence type="ECO:0000313" key="8">
    <source>
        <dbReference type="EMBL" id="QNO42837.1"/>
    </source>
</evidence>
<dbReference type="InterPro" id="IPR035421">
    <property type="entry name" value="Terminase_6C"/>
</dbReference>
<evidence type="ECO:0000313" key="6">
    <source>
        <dbReference type="EMBL" id="QNO42459.1"/>
    </source>
</evidence>
<name>A0A7G9Y550_9EURY</name>
<dbReference type="Pfam" id="PF17289">
    <property type="entry name" value="Terminase_6C"/>
    <property type="match status" value="1"/>
</dbReference>
<accession>A0A7G9Y550</accession>
<sequence length="453" mass="50691">MHETASPAWFAYSASRHRWQPADHLLMLSDKLTQVAAGNLKRLMVFMPPRHGKSQLISQFFPAWYLGHHPDNRIILTSYEADFAASWGWKVRNVFEEFTTETFGLSIRSDSSARNRWDIKDHVGGMNTAGVGGAITGKGADLMIIDDPVKNAEDANSDLKRSKTWDWYQSTAYTRLEPDAAIILIMTRWHPGDLGGLLLKDMEAGGEQWEILNFPAIAEENDALGRRIGDPLWKKRYSIEDLKRIEDTVSAYWWAAMYQQSPYSRTGGTFKRQDFIITEGGARGSQVRFWDLAATEAKQGKDPDWTVGCLMSEHKGKYWIKDVIRVRAEAAEVERIISQAAQLDGKETRIFMEQEGGASGISLISHYARNILKGYAFIGVSATGSKPVRAQPFASAVSNGNVYLIAATWNTSFLDEAERFPTAKVHDDQVDAASQAFNLLSDKKPPAVTPRGH</sequence>
<dbReference type="Pfam" id="PF03237">
    <property type="entry name" value="Terminase_6N"/>
    <property type="match status" value="1"/>
</dbReference>
<evidence type="ECO:0000313" key="3">
    <source>
        <dbReference type="EMBL" id="QNO41540.1"/>
    </source>
</evidence>
<dbReference type="NCBIfam" id="TIGR01630">
    <property type="entry name" value="psiM2_ORF9"/>
    <property type="match status" value="1"/>
</dbReference>
<dbReference type="EMBL" id="MT630809">
    <property type="protein sequence ID" value="QNO43315.1"/>
    <property type="molecule type" value="Genomic_DNA"/>
</dbReference>
<dbReference type="EMBL" id="MT630742">
    <property type="protein sequence ID" value="QNO42459.1"/>
    <property type="molecule type" value="Genomic_DNA"/>
</dbReference>
<reference evidence="10" key="1">
    <citation type="submission" date="2020-06" db="EMBL/GenBank/DDBJ databases">
        <title>Unique genomic features of the anaerobic methanotrophic archaea.</title>
        <authorList>
            <person name="Chadwick G.L."/>
            <person name="Skennerton C.T."/>
            <person name="Laso-Perez R."/>
            <person name="Leu A.O."/>
            <person name="Speth D.R."/>
            <person name="Yu H."/>
            <person name="Morgan-Lang C."/>
            <person name="Hatzenpichler R."/>
            <person name="Goudeau D."/>
            <person name="Malmstrom R."/>
            <person name="Brazelton W.J."/>
            <person name="Woyke T."/>
            <person name="Hallam S.J."/>
            <person name="Tyson G.W."/>
            <person name="Wegener G."/>
            <person name="Boetius A."/>
            <person name="Orphan V."/>
        </authorList>
    </citation>
    <scope>NUCLEOTIDE SEQUENCE</scope>
</reference>
<evidence type="ECO:0000313" key="4">
    <source>
        <dbReference type="EMBL" id="QNO42054.1"/>
    </source>
</evidence>
<feature type="domain" description="Terminase large subunit gp17-like C-terminal" evidence="2">
    <location>
        <begin position="290"/>
        <end position="438"/>
    </location>
</feature>
<organism evidence="10">
    <name type="scientific">Candidatus Methanogaster sp. ANME-2c ERB4</name>
    <dbReference type="NCBI Taxonomy" id="2759911"/>
    <lineage>
        <taxon>Archaea</taxon>
        <taxon>Methanobacteriati</taxon>
        <taxon>Methanobacteriota</taxon>
        <taxon>Stenosarchaea group</taxon>
        <taxon>Methanomicrobia</taxon>
        <taxon>Methanosarcinales</taxon>
        <taxon>ANME-2 cluster</taxon>
        <taxon>Candidatus Methanogasteraceae</taxon>
        <taxon>Candidatus Methanogaster</taxon>
    </lineage>
</organism>
<dbReference type="EMBL" id="MT630756">
    <property type="protein sequence ID" value="QNO42695.1"/>
    <property type="molecule type" value="Genomic_DNA"/>
</dbReference>
<evidence type="ECO:0000313" key="9">
    <source>
        <dbReference type="EMBL" id="QNO43007.1"/>
    </source>
</evidence>
<dbReference type="EMBL" id="MT630704">
    <property type="protein sequence ID" value="QNO42054.1"/>
    <property type="molecule type" value="Genomic_DNA"/>
</dbReference>
<evidence type="ECO:0000256" key="1">
    <source>
        <dbReference type="ARBA" id="ARBA00022612"/>
    </source>
</evidence>
<keyword evidence="1" id="KW-1188">Viral release from host cell</keyword>
<gene>
    <name evidence="9" type="ORF">ABGNOHFO_00026</name>
    <name evidence="12" type="ORF">GCLFFNCO_00011</name>
    <name evidence="8" type="ORF">KIACKMEK_00004</name>
    <name evidence="6" type="ORF">LBOOMNCC_00012</name>
    <name evidence="7" type="ORF">LJMFLAAN_00006</name>
    <name evidence="10" type="ORF">LNNHMJAE_00009</name>
    <name evidence="3" type="ORF">MPGNBCFJ_00004</name>
    <name evidence="4" type="ORF">NIICAKKE_00004</name>
    <name evidence="5" type="ORF">OEDCDHIP_00016</name>
    <name evidence="11" type="ORF">OFNMPKFA_00004</name>
</gene>
<evidence type="ECO:0000259" key="2">
    <source>
        <dbReference type="Pfam" id="PF17289"/>
    </source>
</evidence>
<dbReference type="InterPro" id="IPR006517">
    <property type="entry name" value="Phage_terminase_lsu-like_C"/>
</dbReference>
<evidence type="ECO:0000313" key="12">
    <source>
        <dbReference type="EMBL" id="QNO45732.1"/>
    </source>
</evidence>
<evidence type="ECO:0000313" key="5">
    <source>
        <dbReference type="EMBL" id="QNO42299.1"/>
    </source>
</evidence>
<dbReference type="EMBL" id="MT630792">
    <property type="protein sequence ID" value="QNO43134.1"/>
    <property type="molecule type" value="Genomic_DNA"/>
</dbReference>
<dbReference type="EMBL" id="MT630729">
    <property type="protein sequence ID" value="QNO42299.1"/>
    <property type="molecule type" value="Genomic_DNA"/>
</dbReference>
<dbReference type="EMBL" id="MT631147">
    <property type="protein sequence ID" value="QNO45732.1"/>
    <property type="molecule type" value="Genomic_DNA"/>
</dbReference>
<proteinExistence type="predicted"/>
<evidence type="ECO:0000313" key="11">
    <source>
        <dbReference type="EMBL" id="QNO43315.1"/>
    </source>
</evidence>
<dbReference type="EMBL" id="MT630772">
    <property type="protein sequence ID" value="QNO42837.1"/>
    <property type="molecule type" value="Genomic_DNA"/>
</dbReference>